<feature type="compositionally biased region" description="Basic and acidic residues" evidence="3">
    <location>
        <begin position="30"/>
        <end position="40"/>
    </location>
</feature>
<dbReference type="SUPFAM" id="SSF49854">
    <property type="entry name" value="Spermadhesin, CUB domain"/>
    <property type="match status" value="1"/>
</dbReference>
<organism evidence="7 8">
    <name type="scientific">Anopheles atroparvus</name>
    <name type="common">European mosquito</name>
    <dbReference type="NCBI Taxonomy" id="41427"/>
    <lineage>
        <taxon>Eukaryota</taxon>
        <taxon>Metazoa</taxon>
        <taxon>Ecdysozoa</taxon>
        <taxon>Arthropoda</taxon>
        <taxon>Hexapoda</taxon>
        <taxon>Insecta</taxon>
        <taxon>Pterygota</taxon>
        <taxon>Neoptera</taxon>
        <taxon>Endopterygota</taxon>
        <taxon>Diptera</taxon>
        <taxon>Nematocera</taxon>
        <taxon>Culicoidea</taxon>
        <taxon>Culicidae</taxon>
        <taxon>Anophelinae</taxon>
        <taxon>Anopheles</taxon>
    </lineage>
</organism>
<keyword evidence="4" id="KW-0472">Membrane</keyword>
<name>A0AAG5DGT7_ANOAO</name>
<keyword evidence="4" id="KW-0812">Transmembrane</keyword>
<feature type="disulfide bond" evidence="2">
    <location>
        <begin position="93"/>
        <end position="105"/>
    </location>
</feature>
<dbReference type="PANTHER" id="PTHR47537">
    <property type="entry name" value="CUBILIN"/>
    <property type="match status" value="1"/>
</dbReference>
<dbReference type="Gene3D" id="2.60.120.290">
    <property type="entry name" value="Spermadhesin, CUB domain"/>
    <property type="match status" value="2"/>
</dbReference>
<dbReference type="PROSITE" id="PS50068">
    <property type="entry name" value="LDLRA_2"/>
    <property type="match status" value="2"/>
</dbReference>
<feature type="disulfide bond" evidence="2">
    <location>
        <begin position="100"/>
        <end position="118"/>
    </location>
</feature>
<dbReference type="InterPro" id="IPR023415">
    <property type="entry name" value="LDLR_class-A_CS"/>
</dbReference>
<dbReference type="PROSITE" id="PS01209">
    <property type="entry name" value="LDLRA_1"/>
    <property type="match status" value="1"/>
</dbReference>
<dbReference type="SMART" id="SM00042">
    <property type="entry name" value="CUB"/>
    <property type="match status" value="1"/>
</dbReference>
<dbReference type="PROSITE" id="PS01180">
    <property type="entry name" value="CUB"/>
    <property type="match status" value="1"/>
</dbReference>
<keyword evidence="5" id="KW-0732">Signal</keyword>
<dbReference type="InterPro" id="IPR035914">
    <property type="entry name" value="Sperma_CUB_dom_sf"/>
</dbReference>
<evidence type="ECO:0000313" key="7">
    <source>
        <dbReference type="EnsemblMetazoa" id="ENSAATROPP010376"/>
    </source>
</evidence>
<evidence type="ECO:0000259" key="6">
    <source>
        <dbReference type="PROSITE" id="PS01180"/>
    </source>
</evidence>
<comment type="caution">
    <text evidence="2">Lacks conserved residue(s) required for the propagation of feature annotation.</text>
</comment>
<dbReference type="CDD" id="cd00112">
    <property type="entry name" value="LDLa"/>
    <property type="match status" value="2"/>
</dbReference>
<keyword evidence="8" id="KW-1185">Reference proteome</keyword>
<dbReference type="SUPFAM" id="SSF57424">
    <property type="entry name" value="LDL receptor-like module"/>
    <property type="match status" value="1"/>
</dbReference>
<feature type="domain" description="CUB" evidence="6">
    <location>
        <begin position="288"/>
        <end position="436"/>
    </location>
</feature>
<dbReference type="Pfam" id="PF00057">
    <property type="entry name" value="Ldl_recept_a"/>
    <property type="match status" value="1"/>
</dbReference>
<feature type="region of interest" description="Disordered" evidence="3">
    <location>
        <begin position="22"/>
        <end position="46"/>
    </location>
</feature>
<evidence type="ECO:0000256" key="2">
    <source>
        <dbReference type="PROSITE-ProRule" id="PRU00124"/>
    </source>
</evidence>
<dbReference type="Pfam" id="PF00431">
    <property type="entry name" value="CUB"/>
    <property type="match status" value="1"/>
</dbReference>
<evidence type="ECO:0000256" key="5">
    <source>
        <dbReference type="SAM" id="SignalP"/>
    </source>
</evidence>
<dbReference type="InterPro" id="IPR056707">
    <property type="entry name" value="DUF7805"/>
</dbReference>
<dbReference type="Gene3D" id="4.10.400.10">
    <property type="entry name" value="Low-density Lipoprotein Receptor"/>
    <property type="match status" value="2"/>
</dbReference>
<dbReference type="InterPro" id="IPR036055">
    <property type="entry name" value="LDL_receptor-like_sf"/>
</dbReference>
<dbReference type="InterPro" id="IPR053207">
    <property type="entry name" value="Non-NMDA_GluR_Accessory"/>
</dbReference>
<evidence type="ECO:0000256" key="1">
    <source>
        <dbReference type="ARBA" id="ARBA00023157"/>
    </source>
</evidence>
<feature type="region of interest" description="Disordered" evidence="3">
    <location>
        <begin position="1023"/>
        <end position="1043"/>
    </location>
</feature>
<dbReference type="Pfam" id="PF25090">
    <property type="entry name" value="DUF7805"/>
    <property type="match status" value="1"/>
</dbReference>
<feature type="signal peptide" evidence="5">
    <location>
        <begin position="1"/>
        <end position="25"/>
    </location>
</feature>
<evidence type="ECO:0000256" key="3">
    <source>
        <dbReference type="SAM" id="MobiDB-lite"/>
    </source>
</evidence>
<dbReference type="CDD" id="cd00041">
    <property type="entry name" value="CUB"/>
    <property type="match status" value="1"/>
</dbReference>
<dbReference type="InterPro" id="IPR002172">
    <property type="entry name" value="LDrepeatLR_classA_rpt"/>
</dbReference>
<dbReference type="AlphaFoldDB" id="A0AAG5DGT7"/>
<protein>
    <recommendedName>
        <fullName evidence="6">CUB domain-containing protein</fullName>
    </recommendedName>
</protein>
<dbReference type="SMART" id="SM00192">
    <property type="entry name" value="LDLa"/>
    <property type="match status" value="2"/>
</dbReference>
<feature type="chain" id="PRO_5042605419" description="CUB domain-containing protein" evidence="5">
    <location>
        <begin position="26"/>
        <end position="1064"/>
    </location>
</feature>
<dbReference type="InterPro" id="IPR000859">
    <property type="entry name" value="CUB_dom"/>
</dbReference>
<dbReference type="Proteomes" id="UP000075880">
    <property type="component" value="Unassembled WGS sequence"/>
</dbReference>
<evidence type="ECO:0000313" key="8">
    <source>
        <dbReference type="Proteomes" id="UP000075880"/>
    </source>
</evidence>
<dbReference type="EnsemblMetazoa" id="ENSAATROPT011472">
    <property type="protein sequence ID" value="ENSAATROPP010376"/>
    <property type="gene ID" value="ENSAATROPG009348"/>
</dbReference>
<sequence length="1064" mass="117301">MDGWMKCLLAVALALVSSQLPPVGSNVTETRPKSGGRDRSSSPPIASLSSASIAAALASRHANSNAGGNNANGGGNGNGSGSHATGTGGLGKCNIAQLRCANGTCIPSSKFCDGNFDCLDKSDEPKSCTACNRTLYGEAGRTYELQIQNLQSTYPFVCHLNFTATGGLYGDIVQLNLAKFSLGKFVENFHDPKQHGECTEGFMTISEQGLPHLDGKWCGTASGYTIYYSETRSVNVTLRLDRLPQASSGIANGFEFRLVYKFLRQSDAKLRSNDNRIWNGDLVPASYCNRNFYDCDKRTCRIRSPNYPGIYPRNLTCKYYINHRAPPSGLHAMIVLRQPDGHKLNMKEQATHHEANNRILRSWEQCDEAQDYLSIYDGAAPEAPAIGRICGGDVLPDIVSSGPEMRVEFRTSPFDVPFHPNPVTFLPGFELEVHVLYVNSNSQSYIRQPGRCEFIISAFESQTGELESPQHTLPPESSCLYHFQGRRHETVWVSFIKYHSAIDPTGFESQAECVTQLRIWDGRWSVTSRPYVFLGAPPEYQRNASLIEQICREEVPRLCSRSLVAKGSRPCSTQESYLSTGSDLTIEYRPSPIGTARLYGPASAFKLRYEFVDNSLGGAPLEPLVAPSAMPEPAALVQFHPKSCDRVFRSSSASRGIFRSPSNVFMYGRGGSPNISCIIRFEASAGESVRLTITRARFGGRSCQNQQNRSGRWHCNQHGGPVSDLRISEVPWTDVPPLPRDCLCSDVSGSITLAPLAASIVEVKFTTLQMEVDQDFRDFYFEGRYEFARDGCETDWTERRLRGRSGDAYLKPTPCPALIQPWLLEPDTDSSYLVLKLKGFWMPPLLQSAPPCPTDARITVYSTNNPRGSRDLCPSGPDVVAFSDGWDRAYEFSATELARSLIVEFKSPRRPSLEMFEYKFSWMEIFPGHDCPYRCQELQACIPAELWCDGRAHCPSGQDESPAECDLRLPLSPLHVGLAAATLTLVLSLAAGLTACARRKRVEKKHLQSSGSARHLADVTGRAGYAGHHHHPGPGGGYPHANHHLSSSHALTPLYLDPAKDSFC</sequence>
<dbReference type="GO" id="GO:0005886">
    <property type="term" value="C:plasma membrane"/>
    <property type="evidence" value="ECO:0007669"/>
    <property type="project" value="TreeGrafter"/>
</dbReference>
<evidence type="ECO:0000256" key="4">
    <source>
        <dbReference type="SAM" id="Phobius"/>
    </source>
</evidence>
<proteinExistence type="predicted"/>
<feature type="transmembrane region" description="Helical" evidence="4">
    <location>
        <begin position="974"/>
        <end position="997"/>
    </location>
</feature>
<keyword evidence="1 2" id="KW-1015">Disulfide bond</keyword>
<dbReference type="PRINTS" id="PR00261">
    <property type="entry name" value="LDLRECEPTOR"/>
</dbReference>
<keyword evidence="4" id="KW-1133">Transmembrane helix</keyword>
<dbReference type="FunFam" id="2.60.120.290:FF:000065">
    <property type="entry name" value="Uncharacterized protein, isoform E"/>
    <property type="match status" value="1"/>
</dbReference>
<dbReference type="PANTHER" id="PTHR47537:SF3">
    <property type="entry name" value="CUB DOMAIN-CONTAINING PROTEIN"/>
    <property type="match status" value="1"/>
</dbReference>
<accession>A0AAG5DGT7</accession>
<reference evidence="7" key="1">
    <citation type="submission" date="2024-04" db="UniProtKB">
        <authorList>
            <consortium name="EnsemblMetazoa"/>
        </authorList>
    </citation>
    <scope>IDENTIFICATION</scope>
    <source>
        <strain evidence="7">EBRO</strain>
    </source>
</reference>